<dbReference type="EMBL" id="JAHLFG010000060">
    <property type="protein sequence ID" value="MBU3826924.1"/>
    <property type="molecule type" value="Genomic_DNA"/>
</dbReference>
<dbReference type="PROSITE" id="PS01096">
    <property type="entry name" value="PPIC_PPIASE_1"/>
    <property type="match status" value="1"/>
</dbReference>
<keyword evidence="1 7" id="KW-0732">Signal</keyword>
<dbReference type="InterPro" id="IPR046357">
    <property type="entry name" value="PPIase_dom_sf"/>
</dbReference>
<keyword evidence="6 7" id="KW-0413">Isomerase</keyword>
<evidence type="ECO:0000256" key="6">
    <source>
        <dbReference type="ARBA" id="ARBA00023235"/>
    </source>
</evidence>
<name>A0A9E2NU11_9GAMM</name>
<dbReference type="InterPro" id="IPR015391">
    <property type="entry name" value="SurA_N"/>
</dbReference>
<sequence length="442" mass="48330" precursor="true">MKKFTRNLALALSLLLGASAVPAAEESLDSAAAIVNNDIILESELDKASSTLARNFQRRGQAVDEVSARKAALEALITRSLVLQLAQNQGITLTDMQLDTALAQTAAQRGISVQDLLASIAPGQSEAQAREQFRDELILTEVRRARIRARINVSDTEVDLLAQNLRKVGSVEPQYHLAQIIVPVENGNAVAANRTVAQIRAQLRDGADFNALAARYAIGSAASQAGDLGYLPETQVPVPFLPALLKAKPGDVIGPFRSPFGIHLLKLYDISHDAVEPISLYDASHILLQTSIIFSDKAARNELATLKQQIESGQLSFAEAARRYSQDPGSAINGGDLGYATPGRYDPLFARAMVALRPGQISEPIKSSFGWHLIYLKDVKIDKDSDDAYRQKARDLIYRRLFQEESVSWERELRDSAYIHVMDPTLVNAHIDMDQTAQPGAR</sequence>
<dbReference type="GO" id="GO:0006457">
    <property type="term" value="P:protein folding"/>
    <property type="evidence" value="ECO:0007669"/>
    <property type="project" value="UniProtKB-UniRule"/>
</dbReference>
<evidence type="ECO:0000256" key="2">
    <source>
        <dbReference type="ARBA" id="ARBA00022737"/>
    </source>
</evidence>
<dbReference type="SUPFAM" id="SSF54534">
    <property type="entry name" value="FKBP-like"/>
    <property type="match status" value="2"/>
</dbReference>
<keyword evidence="4 7" id="KW-0697">Rotamase</keyword>
<evidence type="ECO:0000313" key="10">
    <source>
        <dbReference type="Proteomes" id="UP000824150"/>
    </source>
</evidence>
<comment type="caution">
    <text evidence="9">The sequence shown here is derived from an EMBL/GenBank/DDBJ whole genome shotgun (WGS) entry which is preliminary data.</text>
</comment>
<comment type="subcellular location">
    <subcellularLocation>
        <location evidence="7">Periplasm</location>
    </subcellularLocation>
    <text evidence="7">Is capable of associating with the outer membrane.</text>
</comment>
<dbReference type="InterPro" id="IPR023034">
    <property type="entry name" value="PPIase_SurA"/>
</dbReference>
<dbReference type="GO" id="GO:0050821">
    <property type="term" value="P:protein stabilization"/>
    <property type="evidence" value="ECO:0007669"/>
    <property type="project" value="InterPro"/>
</dbReference>
<dbReference type="InterPro" id="IPR027304">
    <property type="entry name" value="Trigger_fact/SurA_dom_sf"/>
</dbReference>
<dbReference type="EC" id="5.2.1.8" evidence="7"/>
<dbReference type="SUPFAM" id="SSF109998">
    <property type="entry name" value="Triger factor/SurA peptide-binding domain-like"/>
    <property type="match status" value="1"/>
</dbReference>
<dbReference type="GO" id="GO:0043165">
    <property type="term" value="P:Gram-negative-bacterium-type cell outer membrane assembly"/>
    <property type="evidence" value="ECO:0007669"/>
    <property type="project" value="InterPro"/>
</dbReference>
<protein>
    <recommendedName>
        <fullName evidence="7">Chaperone SurA</fullName>
    </recommendedName>
    <alternativeName>
        <fullName evidence="7">Peptidyl-prolyl cis-trans isomerase SurA</fullName>
        <shortName evidence="7">PPIase SurA</shortName>
        <ecNumber evidence="7">5.2.1.8</ecNumber>
    </alternativeName>
    <alternativeName>
        <fullName evidence="7">Rotamase SurA</fullName>
    </alternativeName>
</protein>
<dbReference type="InterPro" id="IPR023058">
    <property type="entry name" value="PPIase_PpiC_CS"/>
</dbReference>
<dbReference type="InterPro" id="IPR000297">
    <property type="entry name" value="PPIase_PpiC"/>
</dbReference>
<dbReference type="PANTHER" id="PTHR47637:SF1">
    <property type="entry name" value="CHAPERONE SURA"/>
    <property type="match status" value="1"/>
</dbReference>
<dbReference type="Gene3D" id="3.10.50.40">
    <property type="match status" value="2"/>
</dbReference>
<feature type="chain" id="PRO_5039770921" description="Chaperone SurA" evidence="7">
    <location>
        <begin position="24"/>
        <end position="442"/>
    </location>
</feature>
<gene>
    <name evidence="7" type="primary">surA</name>
    <name evidence="9" type="ORF">IAA31_05490</name>
</gene>
<dbReference type="GO" id="GO:0003755">
    <property type="term" value="F:peptidyl-prolyl cis-trans isomerase activity"/>
    <property type="evidence" value="ECO:0007669"/>
    <property type="project" value="UniProtKB-UniRule"/>
</dbReference>
<dbReference type="PANTHER" id="PTHR47637">
    <property type="entry name" value="CHAPERONE SURA"/>
    <property type="match status" value="1"/>
</dbReference>
<comment type="function">
    <text evidence="7">Chaperone involved in the correct folding and assembly of outer membrane proteins. Recognizes specific patterns of aromatic residues and the orientation of their side chains, which are found more frequently in integral outer membrane proteins. May act in both early periplasmic and late outer membrane-associated steps of protein maturation.</text>
</comment>
<evidence type="ECO:0000259" key="8">
    <source>
        <dbReference type="PROSITE" id="PS50198"/>
    </source>
</evidence>
<proteinExistence type="inferred from homology"/>
<dbReference type="GO" id="GO:0030288">
    <property type="term" value="C:outer membrane-bounded periplasmic space"/>
    <property type="evidence" value="ECO:0007669"/>
    <property type="project" value="InterPro"/>
</dbReference>
<evidence type="ECO:0000313" key="9">
    <source>
        <dbReference type="EMBL" id="MBU3826924.1"/>
    </source>
</evidence>
<evidence type="ECO:0000256" key="7">
    <source>
        <dbReference type="HAMAP-Rule" id="MF_01183"/>
    </source>
</evidence>
<evidence type="ECO:0000256" key="4">
    <source>
        <dbReference type="ARBA" id="ARBA00023110"/>
    </source>
</evidence>
<dbReference type="GO" id="GO:0051082">
    <property type="term" value="F:unfolded protein binding"/>
    <property type="evidence" value="ECO:0007669"/>
    <property type="project" value="UniProtKB-UniRule"/>
</dbReference>
<dbReference type="Pfam" id="PF00639">
    <property type="entry name" value="Rotamase"/>
    <property type="match status" value="2"/>
</dbReference>
<evidence type="ECO:0000256" key="5">
    <source>
        <dbReference type="ARBA" id="ARBA00023186"/>
    </source>
</evidence>
<feature type="domain" description="PpiC" evidence="8">
    <location>
        <begin position="278"/>
        <end position="378"/>
    </location>
</feature>
<reference evidence="9" key="1">
    <citation type="journal article" date="2021" name="PeerJ">
        <title>Extensive microbial diversity within the chicken gut microbiome revealed by metagenomics and culture.</title>
        <authorList>
            <person name="Gilroy R."/>
            <person name="Ravi A."/>
            <person name="Getino M."/>
            <person name="Pursley I."/>
            <person name="Horton D.L."/>
            <person name="Alikhan N.F."/>
            <person name="Baker D."/>
            <person name="Gharbi K."/>
            <person name="Hall N."/>
            <person name="Watson M."/>
            <person name="Adriaenssens E.M."/>
            <person name="Foster-Nyarko E."/>
            <person name="Jarju S."/>
            <person name="Secka A."/>
            <person name="Antonio M."/>
            <person name="Oren A."/>
            <person name="Chaudhuri R.R."/>
            <person name="La Ragione R."/>
            <person name="Hildebrand F."/>
            <person name="Pallen M.J."/>
        </authorList>
    </citation>
    <scope>NUCLEOTIDE SEQUENCE</scope>
    <source>
        <strain evidence="9">687</strain>
    </source>
</reference>
<dbReference type="Gene3D" id="1.10.4030.10">
    <property type="entry name" value="Porin chaperone SurA, peptide-binding domain"/>
    <property type="match status" value="1"/>
</dbReference>
<feature type="domain" description="PpiC" evidence="8">
    <location>
        <begin position="172"/>
        <end position="269"/>
    </location>
</feature>
<comment type="domain">
    <text evidence="7">The PPIase activity resides only in the second parvulin domain. The N-terminal region and the C-terminal tail are necessary and sufficient for the chaperone activity of SurA. The PPIase activity is dispensable for SurA to function as a chaperone. The N-terminal region and the C-terminal tail are also required for porin recognition.</text>
</comment>
<dbReference type="HAMAP" id="MF_01183">
    <property type="entry name" value="Chaperone_SurA"/>
    <property type="match status" value="1"/>
</dbReference>
<accession>A0A9E2NU11</accession>
<dbReference type="Pfam" id="PF09312">
    <property type="entry name" value="SurA_N"/>
    <property type="match status" value="1"/>
</dbReference>
<dbReference type="InterPro" id="IPR050280">
    <property type="entry name" value="OMP_Chaperone_SurA"/>
</dbReference>
<keyword evidence="5 7" id="KW-0143">Chaperone</keyword>
<organism evidence="9 10">
    <name type="scientific">Candidatus Anaerobiospirillum merdipullorum</name>
    <dbReference type="NCBI Taxonomy" id="2838450"/>
    <lineage>
        <taxon>Bacteria</taxon>
        <taxon>Pseudomonadati</taxon>
        <taxon>Pseudomonadota</taxon>
        <taxon>Gammaproteobacteria</taxon>
        <taxon>Aeromonadales</taxon>
        <taxon>Succinivibrionaceae</taxon>
        <taxon>Anaerobiospirillum</taxon>
    </lineage>
</organism>
<comment type="catalytic activity">
    <reaction evidence="7">
        <text>[protein]-peptidylproline (omega=180) = [protein]-peptidylproline (omega=0)</text>
        <dbReference type="Rhea" id="RHEA:16237"/>
        <dbReference type="Rhea" id="RHEA-COMP:10747"/>
        <dbReference type="Rhea" id="RHEA-COMP:10748"/>
        <dbReference type="ChEBI" id="CHEBI:83833"/>
        <dbReference type="ChEBI" id="CHEBI:83834"/>
        <dbReference type="EC" id="5.2.1.8"/>
    </reaction>
</comment>
<evidence type="ECO:0000256" key="1">
    <source>
        <dbReference type="ARBA" id="ARBA00022729"/>
    </source>
</evidence>
<dbReference type="Proteomes" id="UP000824150">
    <property type="component" value="Unassembled WGS sequence"/>
</dbReference>
<keyword evidence="3 7" id="KW-0574">Periplasm</keyword>
<dbReference type="GO" id="GO:0042277">
    <property type="term" value="F:peptide binding"/>
    <property type="evidence" value="ECO:0007669"/>
    <property type="project" value="InterPro"/>
</dbReference>
<evidence type="ECO:0000256" key="3">
    <source>
        <dbReference type="ARBA" id="ARBA00022764"/>
    </source>
</evidence>
<dbReference type="PROSITE" id="PS50198">
    <property type="entry name" value="PPIC_PPIASE_2"/>
    <property type="match status" value="2"/>
</dbReference>
<dbReference type="AlphaFoldDB" id="A0A9E2NU11"/>
<keyword evidence="2 7" id="KW-0677">Repeat</keyword>
<feature type="signal peptide" evidence="7">
    <location>
        <begin position="1"/>
        <end position="23"/>
    </location>
</feature>
<reference evidence="9" key="2">
    <citation type="submission" date="2021-04" db="EMBL/GenBank/DDBJ databases">
        <authorList>
            <person name="Gilroy R."/>
        </authorList>
    </citation>
    <scope>NUCLEOTIDE SEQUENCE</scope>
    <source>
        <strain evidence="9">687</strain>
    </source>
</reference>